<dbReference type="STRING" id="1391654.AKJ09_05861"/>
<dbReference type="InterPro" id="IPR000706">
    <property type="entry name" value="AGPR_type-1"/>
</dbReference>
<comment type="pathway">
    <text evidence="5">Amino-acid biosynthesis.</text>
</comment>
<dbReference type="PANTHER" id="PTHR32338">
    <property type="entry name" value="N-ACETYL-GAMMA-GLUTAMYL-PHOSPHATE REDUCTASE, CHLOROPLASTIC-RELATED-RELATED"/>
    <property type="match status" value="1"/>
</dbReference>
<name>A0A0K1Q0C0_9BACT</name>
<dbReference type="SUPFAM" id="SSF51735">
    <property type="entry name" value="NAD(P)-binding Rossmann-fold domains"/>
    <property type="match status" value="1"/>
</dbReference>
<dbReference type="PROSITE" id="PS01224">
    <property type="entry name" value="ARGC"/>
    <property type="match status" value="1"/>
</dbReference>
<dbReference type="KEGG" id="llu:AKJ09_05861"/>
<evidence type="ECO:0000313" key="8">
    <source>
        <dbReference type="EMBL" id="AKU99197.1"/>
    </source>
</evidence>
<keyword evidence="4" id="KW-0560">Oxidoreductase</keyword>
<evidence type="ECO:0000256" key="2">
    <source>
        <dbReference type="ARBA" id="ARBA00022605"/>
    </source>
</evidence>
<dbReference type="PANTHER" id="PTHR32338:SF10">
    <property type="entry name" value="N-ACETYL-GAMMA-GLUTAMYL-PHOSPHATE REDUCTASE, CHLOROPLASTIC-RELATED"/>
    <property type="match status" value="1"/>
</dbReference>
<evidence type="ECO:0000256" key="1">
    <source>
        <dbReference type="ARBA" id="ARBA00022571"/>
    </source>
</evidence>
<protein>
    <submittedName>
        <fullName evidence="8">N-acetyl-gamma-glutamyl-phosphate reductase</fullName>
    </submittedName>
</protein>
<dbReference type="Gene3D" id="3.30.360.10">
    <property type="entry name" value="Dihydrodipicolinate Reductase, domain 2"/>
    <property type="match status" value="1"/>
</dbReference>
<sequence length="313" mass="32992">MTMTTPSNERASLGVIGSRGYVGKELLALVEGHGGFDLRLSVSARDGKTPADIAAEKLDAYVLAVPNGQSAAYVEAITAARPDAVIVDLGADYRFDDAWVYGQPERLRAKIAGAKHIANPGCYATATQLALSPLVSLLDGPPSAFGVSGYSGAGTTPSPKNDPAVLADNLLPYSLTSHIHEREVSRQLGCRLFFMPHVAPFFRGITVTVSVAFREAHELPAIDALYRAAYDAEPMVHYSKEAPLVRDIAGKHHVAIGGLDVSRDGQHAVVIATIDNLLGGAATQAVRNLNLALGMPELRGIPQSEAPLHAATS</sequence>
<dbReference type="Pfam" id="PF22698">
    <property type="entry name" value="Semialdhyde_dhC_1"/>
    <property type="match status" value="1"/>
</dbReference>
<dbReference type="InterPro" id="IPR050085">
    <property type="entry name" value="AGPR"/>
</dbReference>
<dbReference type="InterPro" id="IPR000534">
    <property type="entry name" value="Semialdehyde_DH_NAD-bd"/>
</dbReference>
<dbReference type="InterPro" id="IPR036291">
    <property type="entry name" value="NAD(P)-bd_dom_sf"/>
</dbReference>
<dbReference type="CDD" id="cd23936">
    <property type="entry name" value="AGPR_C_ARG5_6_like"/>
    <property type="match status" value="1"/>
</dbReference>
<reference evidence="8 9" key="1">
    <citation type="submission" date="2015-08" db="EMBL/GenBank/DDBJ databases">
        <authorList>
            <person name="Babu N.S."/>
            <person name="Beckwith C.J."/>
            <person name="Beseler K.G."/>
            <person name="Brison A."/>
            <person name="Carone J.V."/>
            <person name="Caskin T.P."/>
            <person name="Diamond M."/>
            <person name="Durham M.E."/>
            <person name="Foxe J.M."/>
            <person name="Go M."/>
            <person name="Henderson B.A."/>
            <person name="Jones I.B."/>
            <person name="McGettigan J.A."/>
            <person name="Micheletti S.J."/>
            <person name="Nasrallah M.E."/>
            <person name="Ortiz D."/>
            <person name="Piller C.R."/>
            <person name="Privatt S.R."/>
            <person name="Schneider S.L."/>
            <person name="Sharp S."/>
            <person name="Smith T.C."/>
            <person name="Stanton J.D."/>
            <person name="Ullery H.E."/>
            <person name="Wilson R.J."/>
            <person name="Serrano M.G."/>
            <person name="Buck G."/>
            <person name="Lee V."/>
            <person name="Wang Y."/>
            <person name="Carvalho R."/>
            <person name="Voegtly L."/>
            <person name="Shi R."/>
            <person name="Duckworth R."/>
            <person name="Johnson A."/>
            <person name="Loviza R."/>
            <person name="Walstead R."/>
            <person name="Shah Z."/>
            <person name="Kiflezghi M."/>
            <person name="Wade K."/>
            <person name="Ball S.L."/>
            <person name="Bradley K.W."/>
            <person name="Asai D.J."/>
            <person name="Bowman C.A."/>
            <person name="Russell D.A."/>
            <person name="Pope W.H."/>
            <person name="Jacobs-Sera D."/>
            <person name="Hendrix R.W."/>
            <person name="Hatfull G.F."/>
        </authorList>
    </citation>
    <scope>NUCLEOTIDE SEQUENCE [LARGE SCALE GENOMIC DNA]</scope>
    <source>
        <strain evidence="8 9">DSM 27648</strain>
    </source>
</reference>
<feature type="active site" evidence="6">
    <location>
        <position position="122"/>
    </location>
</feature>
<dbReference type="GO" id="GO:0051287">
    <property type="term" value="F:NAD binding"/>
    <property type="evidence" value="ECO:0007669"/>
    <property type="project" value="InterPro"/>
</dbReference>
<feature type="domain" description="Semialdehyde dehydrogenase NAD-binding" evidence="7">
    <location>
        <begin position="12"/>
        <end position="114"/>
    </location>
</feature>
<dbReference type="AlphaFoldDB" id="A0A0K1Q0C0"/>
<dbReference type="GO" id="GO:0006526">
    <property type="term" value="P:L-arginine biosynthetic process"/>
    <property type="evidence" value="ECO:0007669"/>
    <property type="project" value="UniProtKB-KW"/>
</dbReference>
<evidence type="ECO:0000256" key="4">
    <source>
        <dbReference type="ARBA" id="ARBA00023002"/>
    </source>
</evidence>
<dbReference type="InterPro" id="IPR058924">
    <property type="entry name" value="AGPR_dimerisation_dom"/>
</dbReference>
<dbReference type="GO" id="GO:0070401">
    <property type="term" value="F:NADP+ binding"/>
    <property type="evidence" value="ECO:0007669"/>
    <property type="project" value="InterPro"/>
</dbReference>
<proteinExistence type="predicted"/>
<evidence type="ECO:0000256" key="5">
    <source>
        <dbReference type="ARBA" id="ARBA00029440"/>
    </source>
</evidence>
<keyword evidence="1" id="KW-0055">Arginine biosynthesis</keyword>
<dbReference type="GO" id="GO:0003942">
    <property type="term" value="F:N-acetyl-gamma-glutamyl-phosphate reductase activity"/>
    <property type="evidence" value="ECO:0007669"/>
    <property type="project" value="InterPro"/>
</dbReference>
<evidence type="ECO:0000256" key="3">
    <source>
        <dbReference type="ARBA" id="ARBA00022857"/>
    </source>
</evidence>
<dbReference type="EMBL" id="CP012333">
    <property type="protein sequence ID" value="AKU99197.1"/>
    <property type="molecule type" value="Genomic_DNA"/>
</dbReference>
<evidence type="ECO:0000256" key="6">
    <source>
        <dbReference type="PROSITE-ProRule" id="PRU10010"/>
    </source>
</evidence>
<gene>
    <name evidence="8" type="ORF">AKJ09_05861</name>
</gene>
<dbReference type="PATRIC" id="fig|1391654.3.peg.5947"/>
<keyword evidence="2" id="KW-0028">Amino-acid biosynthesis</keyword>
<dbReference type="NCBIfam" id="TIGR01850">
    <property type="entry name" value="argC"/>
    <property type="match status" value="1"/>
</dbReference>
<dbReference type="Proteomes" id="UP000064967">
    <property type="component" value="Chromosome"/>
</dbReference>
<dbReference type="InterPro" id="IPR023013">
    <property type="entry name" value="AGPR_AS"/>
</dbReference>
<dbReference type="SMART" id="SM00859">
    <property type="entry name" value="Semialdhyde_dh"/>
    <property type="match status" value="1"/>
</dbReference>
<organism evidence="8 9">
    <name type="scientific">Labilithrix luteola</name>
    <dbReference type="NCBI Taxonomy" id="1391654"/>
    <lineage>
        <taxon>Bacteria</taxon>
        <taxon>Pseudomonadati</taxon>
        <taxon>Myxococcota</taxon>
        <taxon>Polyangia</taxon>
        <taxon>Polyangiales</taxon>
        <taxon>Labilitrichaceae</taxon>
        <taxon>Labilithrix</taxon>
    </lineage>
</organism>
<evidence type="ECO:0000259" key="7">
    <source>
        <dbReference type="SMART" id="SM00859"/>
    </source>
</evidence>
<dbReference type="SUPFAM" id="SSF55347">
    <property type="entry name" value="Glyceraldehyde-3-phosphate dehydrogenase-like, C-terminal domain"/>
    <property type="match status" value="1"/>
</dbReference>
<dbReference type="Gene3D" id="3.40.50.720">
    <property type="entry name" value="NAD(P)-binding Rossmann-like Domain"/>
    <property type="match status" value="1"/>
</dbReference>
<dbReference type="Pfam" id="PF01118">
    <property type="entry name" value="Semialdhyde_dh"/>
    <property type="match status" value="1"/>
</dbReference>
<keyword evidence="9" id="KW-1185">Reference proteome</keyword>
<accession>A0A0K1Q0C0</accession>
<keyword evidence="3" id="KW-0521">NADP</keyword>
<evidence type="ECO:0000313" key="9">
    <source>
        <dbReference type="Proteomes" id="UP000064967"/>
    </source>
</evidence>